<organism evidence="1 2">
    <name type="scientific">Nitzschia inconspicua</name>
    <dbReference type="NCBI Taxonomy" id="303405"/>
    <lineage>
        <taxon>Eukaryota</taxon>
        <taxon>Sar</taxon>
        <taxon>Stramenopiles</taxon>
        <taxon>Ochrophyta</taxon>
        <taxon>Bacillariophyta</taxon>
        <taxon>Bacillariophyceae</taxon>
        <taxon>Bacillariophycidae</taxon>
        <taxon>Bacillariales</taxon>
        <taxon>Bacillariaceae</taxon>
        <taxon>Nitzschia</taxon>
    </lineage>
</organism>
<evidence type="ECO:0000313" key="1">
    <source>
        <dbReference type="EMBL" id="KAG7371332.1"/>
    </source>
</evidence>
<sequence length="253" mass="27960">MNFSVPNEPQSIVHQIIRTSKNLTRRLQQSNKKRKAASPALNSLWVTNRSSPVIDIDAKNGVKKTQALLDEAIKVCTVECDMENFDSPSCHRSSIETATTFPQCAYDDDSASGTDQVFSTTEGKGEIFLAEKDILPLQTIDQNDFMIHCMIDTSRPCVIHFYVQDSTVSEILDKELGALHAQCVQNGGICRFMRLNAVAAPYITSKLQVSSQDPSVICIHNGHVFERVADVESLVQGPGEVLKWATRTGLMSL</sequence>
<gene>
    <name evidence="1" type="ORF">IV203_019902</name>
</gene>
<evidence type="ECO:0008006" key="3">
    <source>
        <dbReference type="Google" id="ProtNLM"/>
    </source>
</evidence>
<dbReference type="EMBL" id="JAGRRH010000004">
    <property type="protein sequence ID" value="KAG7371332.1"/>
    <property type="molecule type" value="Genomic_DNA"/>
</dbReference>
<accession>A0A9K3M028</accession>
<dbReference type="Proteomes" id="UP000693970">
    <property type="component" value="Unassembled WGS sequence"/>
</dbReference>
<comment type="caution">
    <text evidence="1">The sequence shown here is derived from an EMBL/GenBank/DDBJ whole genome shotgun (WGS) entry which is preliminary data.</text>
</comment>
<dbReference type="PANTHER" id="PTHR21148">
    <property type="entry name" value="THIOREDOXIN DOMAIN-CONTAINING PROTEIN 9"/>
    <property type="match status" value="1"/>
</dbReference>
<reference evidence="1" key="2">
    <citation type="submission" date="2021-04" db="EMBL/GenBank/DDBJ databases">
        <authorList>
            <person name="Podell S."/>
        </authorList>
    </citation>
    <scope>NUCLEOTIDE SEQUENCE</scope>
    <source>
        <strain evidence="1">Hildebrandi</strain>
    </source>
</reference>
<keyword evidence="2" id="KW-1185">Reference proteome</keyword>
<reference evidence="1" key="1">
    <citation type="journal article" date="2021" name="Sci. Rep.">
        <title>Diploid genomic architecture of Nitzschia inconspicua, an elite biomass production diatom.</title>
        <authorList>
            <person name="Oliver A."/>
            <person name="Podell S."/>
            <person name="Pinowska A."/>
            <person name="Traller J.C."/>
            <person name="Smith S.R."/>
            <person name="McClure R."/>
            <person name="Beliaev A."/>
            <person name="Bohutskyi P."/>
            <person name="Hill E.A."/>
            <person name="Rabines A."/>
            <person name="Zheng H."/>
            <person name="Allen L.Z."/>
            <person name="Kuo A."/>
            <person name="Grigoriev I.V."/>
            <person name="Allen A.E."/>
            <person name="Hazlebeck D."/>
            <person name="Allen E.E."/>
        </authorList>
    </citation>
    <scope>NUCLEOTIDE SEQUENCE</scope>
    <source>
        <strain evidence="1">Hildebrandi</strain>
    </source>
</reference>
<proteinExistence type="predicted"/>
<name>A0A9K3M028_9STRA</name>
<dbReference type="AlphaFoldDB" id="A0A9K3M028"/>
<protein>
    <recommendedName>
        <fullName evidence="3">Thioredoxin-like protein</fullName>
    </recommendedName>
</protein>
<evidence type="ECO:0000313" key="2">
    <source>
        <dbReference type="Proteomes" id="UP000693970"/>
    </source>
</evidence>